<reference evidence="2" key="1">
    <citation type="submission" date="2024-05" db="EMBL/GenBank/DDBJ databases">
        <title>Whole genome shotgun sequence of Streptomyces hygroscopicus NBRC 113678.</title>
        <authorList>
            <person name="Komaki H."/>
            <person name="Tamura T."/>
        </authorList>
    </citation>
    <scope>NUCLEOTIDE SEQUENCE</scope>
    <source>
        <strain evidence="2">N11-34</strain>
    </source>
</reference>
<dbReference type="Proteomes" id="UP001054854">
    <property type="component" value="Unassembled WGS sequence"/>
</dbReference>
<protein>
    <recommendedName>
        <fullName evidence="4">Transposase</fullName>
    </recommendedName>
</protein>
<organism evidence="2 3">
    <name type="scientific">Streptomyces hygroscopicus</name>
    <dbReference type="NCBI Taxonomy" id="1912"/>
    <lineage>
        <taxon>Bacteria</taxon>
        <taxon>Bacillati</taxon>
        <taxon>Actinomycetota</taxon>
        <taxon>Actinomycetes</taxon>
        <taxon>Kitasatosporales</taxon>
        <taxon>Streptomycetaceae</taxon>
        <taxon>Streptomyces</taxon>
        <taxon>Streptomyces violaceusniger group</taxon>
    </lineage>
</organism>
<proteinExistence type="predicted"/>
<comment type="caution">
    <text evidence="2">The sequence shown here is derived from an EMBL/GenBank/DDBJ whole genome shotgun (WGS) entry which is preliminary data.</text>
</comment>
<accession>A0ABQ3TU76</accession>
<keyword evidence="3" id="KW-1185">Reference proteome</keyword>
<evidence type="ECO:0000313" key="2">
    <source>
        <dbReference type="EMBL" id="GHJ26884.1"/>
    </source>
</evidence>
<feature type="region of interest" description="Disordered" evidence="1">
    <location>
        <begin position="61"/>
        <end position="85"/>
    </location>
</feature>
<evidence type="ECO:0008006" key="4">
    <source>
        <dbReference type="Google" id="ProtNLM"/>
    </source>
</evidence>
<name>A0ABQ3TU76_STRHY</name>
<evidence type="ECO:0000313" key="3">
    <source>
        <dbReference type="Proteomes" id="UP001054854"/>
    </source>
</evidence>
<gene>
    <name evidence="2" type="ORF">TPA0910_13170</name>
</gene>
<dbReference type="RefSeq" id="WP_236256215.1">
    <property type="nucleotide sequence ID" value="NZ_BNEK01000002.1"/>
</dbReference>
<dbReference type="EMBL" id="BNEK01000002">
    <property type="protein sequence ID" value="GHJ26884.1"/>
    <property type="molecule type" value="Genomic_DNA"/>
</dbReference>
<evidence type="ECO:0000256" key="1">
    <source>
        <dbReference type="SAM" id="MobiDB-lite"/>
    </source>
</evidence>
<sequence>MPVRDTGHEGPGLIDERQNAFAARTGQPMGEDNIWLAGRRQEQDALGRIILKLEQTRLADGPPQAVRGAGVEARTDAITRSQYGS</sequence>